<gene>
    <name evidence="1" type="primary">PRM10_3</name>
    <name evidence="1" type="ORF">EV182_004789</name>
</gene>
<name>A0ACC1HUS5_9FUNG</name>
<proteinExistence type="predicted"/>
<keyword evidence="2" id="KW-1185">Reference proteome</keyword>
<organism evidence="1 2">
    <name type="scientific">Spiromyces aspiralis</name>
    <dbReference type="NCBI Taxonomy" id="68401"/>
    <lineage>
        <taxon>Eukaryota</taxon>
        <taxon>Fungi</taxon>
        <taxon>Fungi incertae sedis</taxon>
        <taxon>Zoopagomycota</taxon>
        <taxon>Kickxellomycotina</taxon>
        <taxon>Kickxellomycetes</taxon>
        <taxon>Kickxellales</taxon>
        <taxon>Kickxellaceae</taxon>
        <taxon>Spiromyces</taxon>
    </lineage>
</organism>
<dbReference type="Proteomes" id="UP001145114">
    <property type="component" value="Unassembled WGS sequence"/>
</dbReference>
<feature type="non-terminal residue" evidence="1">
    <location>
        <position position="605"/>
    </location>
</feature>
<evidence type="ECO:0000313" key="2">
    <source>
        <dbReference type="Proteomes" id="UP001145114"/>
    </source>
</evidence>
<protein>
    <submittedName>
        <fullName evidence="1">Pheromone-regulated protein prm10</fullName>
    </submittedName>
</protein>
<accession>A0ACC1HUS5</accession>
<sequence>MFKRRKSRRGSQAVCHEDRPQSRPGLLSYHLRLTQLLQRRQEQQQQQHRARESLPLHRNSSGEMRRSDQSDGRRAATWRLGSQAWVRLRSTPSSPRASGLRRNVFSFSSVLGQPRTPAQPPADDREDGADDGAEVDCQTQGNHQHHYRRRCLATIGAATFAADRDNRLDAARTSGWCGSPPPFQHLSNALPWASSARQMNSSLYLAQHLSPTADSNSNDRAMPATRLPGYESVPLGGSRPSTPSSSPFPPTKEQDQIQKAIDTLLLHQRMLVLLVKSIMIYGAPIHLNQNMERMAEFLDLEASLFILPGMAVISFDDSITHTSETKVLQCHHEWDMYRLEQTDKIWKHVVCHKMSVQEAVGELERLMNNGGYYPWYVLWPVWGILSWAVSLLAFRGGWTDGVCACGLGLLVGTMHLVASRFPAYANFFEVSAAMVSGFGASLFQRWVCYSSVALSSMAVLFPGLLMTTGVIELCSRQLISGTVRMFYALVLSFVIAFGLHIGNSIYTELFRHGQTVPASAQIESCTGLPPYFLFATVPVATTCIGMLIQVHWRHFVSINVVSGATFAIYWVFQNKLGLTSLAVTIASFSLGLMANTWSRFSGQTA</sequence>
<reference evidence="1" key="1">
    <citation type="submission" date="2022-06" db="EMBL/GenBank/DDBJ databases">
        <title>Phylogenomic reconstructions and comparative analyses of Kickxellomycotina fungi.</title>
        <authorList>
            <person name="Reynolds N.K."/>
            <person name="Stajich J.E."/>
            <person name="Barry K."/>
            <person name="Grigoriev I.V."/>
            <person name="Crous P."/>
            <person name="Smith M.E."/>
        </authorList>
    </citation>
    <scope>NUCLEOTIDE SEQUENCE</scope>
    <source>
        <strain evidence="1">RSA 2271</strain>
    </source>
</reference>
<dbReference type="EMBL" id="JAMZIH010001552">
    <property type="protein sequence ID" value="KAJ1678094.1"/>
    <property type="molecule type" value="Genomic_DNA"/>
</dbReference>
<comment type="caution">
    <text evidence="1">The sequence shown here is derived from an EMBL/GenBank/DDBJ whole genome shotgun (WGS) entry which is preliminary data.</text>
</comment>
<evidence type="ECO:0000313" key="1">
    <source>
        <dbReference type="EMBL" id="KAJ1678094.1"/>
    </source>
</evidence>